<name>A0ABY5DLV9_9GAMM</name>
<dbReference type="PROSITE" id="PS51257">
    <property type="entry name" value="PROKAR_LIPOPROTEIN"/>
    <property type="match status" value="1"/>
</dbReference>
<feature type="signal peptide" evidence="1">
    <location>
        <begin position="1"/>
        <end position="18"/>
    </location>
</feature>
<evidence type="ECO:0000256" key="1">
    <source>
        <dbReference type="SAM" id="SignalP"/>
    </source>
</evidence>
<dbReference type="EMBL" id="CP092900">
    <property type="protein sequence ID" value="UTC24746.1"/>
    <property type="molecule type" value="Genomic_DNA"/>
</dbReference>
<organism evidence="2 3">
    <name type="scientific">Candidatus Comchoanobacter bicostacola</name>
    <dbReference type="NCBI Taxonomy" id="2919598"/>
    <lineage>
        <taxon>Bacteria</taxon>
        <taxon>Pseudomonadati</taxon>
        <taxon>Pseudomonadota</taxon>
        <taxon>Gammaproteobacteria</taxon>
        <taxon>Candidatus Comchoanobacterales</taxon>
        <taxon>Candidatus Comchoanobacteraceae</taxon>
        <taxon>Candidatus Comchoanobacter</taxon>
    </lineage>
</organism>
<dbReference type="RefSeq" id="WP_258568535.1">
    <property type="nucleotide sequence ID" value="NZ_CP092900.1"/>
</dbReference>
<dbReference type="Proteomes" id="UP001055955">
    <property type="component" value="Chromosome"/>
</dbReference>
<sequence length="381" mass="41601">MKHKLLIILGLLSGCAHAQFSVKANAGISSHTVSVSGAIFRQGDPAQMIIGYTTIKKLDTTITALPNLNQASIFVLGLDTDQPWETETRSAYILFGDYLEDTGSNNKVFSLRTHKVWNQSTLVDGTSFDVTPTADKTEIIFKAVDDNGDPSYTDPETAKAATGYFDFQKNPRVVTATFLDTADSYQKVTIINTNTLNSVVEAQKQMVEAVGTGRVTYETNHTSFQSVTAGFELQYLYDYIYAAVSFKANQPITTPDNTITNIEFSPSFGGSGAIGVGVQTSQHNSAVIYAGIEKVMGEIRTTRLTADKTIKTESSYPTIELSDISLTSPFIEVSFMHQFYGDQVGIYGSARQNFESLDLGSEFTKFESSQTSASVGFNYNL</sequence>
<evidence type="ECO:0000313" key="3">
    <source>
        <dbReference type="Proteomes" id="UP001055955"/>
    </source>
</evidence>
<keyword evidence="1" id="KW-0732">Signal</keyword>
<gene>
    <name evidence="2" type="ORF">MMH89_01065</name>
</gene>
<reference evidence="2 3" key="1">
    <citation type="journal article" date="2022" name="Nat. Microbiol.">
        <title>The microbiome of a bacterivorous marine choanoflagellate contains a resource-demanding obligate bacterial associate.</title>
        <authorList>
            <person name="Needham D.M."/>
            <person name="Poirier C."/>
            <person name="Bachy C."/>
            <person name="George E.E."/>
            <person name="Wilken S."/>
            <person name="Yung C.C.M."/>
            <person name="Limardo A.J."/>
            <person name="Morando M."/>
            <person name="Sudek L."/>
            <person name="Malmstrom R.R."/>
            <person name="Keeling P.J."/>
            <person name="Santoro A.E."/>
            <person name="Worden A.Z."/>
        </authorList>
    </citation>
    <scope>NUCLEOTIDE SEQUENCE [LARGE SCALE GENOMIC DNA]</scope>
    <source>
        <strain evidence="2 3">Comchoano-1</strain>
    </source>
</reference>
<proteinExistence type="predicted"/>
<evidence type="ECO:0000313" key="2">
    <source>
        <dbReference type="EMBL" id="UTC24746.1"/>
    </source>
</evidence>
<keyword evidence="3" id="KW-1185">Reference proteome</keyword>
<protein>
    <submittedName>
        <fullName evidence="2">Uncharacterized protein</fullName>
    </submittedName>
</protein>
<accession>A0ABY5DLV9</accession>
<feature type="chain" id="PRO_5045189284" evidence="1">
    <location>
        <begin position="19"/>
        <end position="381"/>
    </location>
</feature>